<feature type="domain" description="Helitron helicase-like" evidence="4">
    <location>
        <begin position="352"/>
        <end position="519"/>
    </location>
</feature>
<gene>
    <name evidence="6" type="ORF">B7463_g12712</name>
</gene>
<dbReference type="GO" id="GO:0000723">
    <property type="term" value="P:telomere maintenance"/>
    <property type="evidence" value="ECO:0007669"/>
    <property type="project" value="InterPro"/>
</dbReference>
<feature type="non-terminal residue" evidence="6">
    <location>
        <position position="1312"/>
    </location>
</feature>
<feature type="compositionally biased region" description="Pro residues" evidence="2">
    <location>
        <begin position="52"/>
        <end position="61"/>
    </location>
</feature>
<dbReference type="EC" id="5.6.2.3" evidence="1"/>
<dbReference type="OrthoDB" id="4360910at2759"/>
<reference evidence="6 7" key="1">
    <citation type="submission" date="2018-05" db="EMBL/GenBank/DDBJ databases">
        <title>Draft genome sequence of Scytalidium lignicola DSM 105466, a ubiquitous saprotrophic fungus.</title>
        <authorList>
            <person name="Buettner E."/>
            <person name="Gebauer A.M."/>
            <person name="Hofrichter M."/>
            <person name="Liers C."/>
            <person name="Kellner H."/>
        </authorList>
    </citation>
    <scope>NUCLEOTIDE SEQUENCE [LARGE SCALE GENOMIC DNA]</scope>
    <source>
        <strain evidence="6 7">DSM 105466</strain>
    </source>
</reference>
<evidence type="ECO:0000259" key="4">
    <source>
        <dbReference type="Pfam" id="PF14214"/>
    </source>
</evidence>
<organism evidence="6 7">
    <name type="scientific">Scytalidium lignicola</name>
    <name type="common">Hyphomycete</name>
    <dbReference type="NCBI Taxonomy" id="5539"/>
    <lineage>
        <taxon>Eukaryota</taxon>
        <taxon>Fungi</taxon>
        <taxon>Dikarya</taxon>
        <taxon>Ascomycota</taxon>
        <taxon>Pezizomycotina</taxon>
        <taxon>Leotiomycetes</taxon>
        <taxon>Leotiomycetes incertae sedis</taxon>
        <taxon>Scytalidium</taxon>
    </lineage>
</organism>
<evidence type="ECO:0000313" key="6">
    <source>
        <dbReference type="EMBL" id="RFU23627.1"/>
    </source>
</evidence>
<keyword evidence="1" id="KW-0234">DNA repair</keyword>
<accession>A0A3E2GRE5</accession>
<dbReference type="GO" id="GO:0005524">
    <property type="term" value="F:ATP binding"/>
    <property type="evidence" value="ECO:0007669"/>
    <property type="project" value="UniProtKB-KW"/>
</dbReference>
<evidence type="ECO:0000259" key="5">
    <source>
        <dbReference type="Pfam" id="PF21530"/>
    </source>
</evidence>
<dbReference type="InterPro" id="IPR010285">
    <property type="entry name" value="DNA_helicase_pif1-like_DEAD"/>
</dbReference>
<keyword evidence="1" id="KW-0547">Nucleotide-binding</keyword>
<proteinExistence type="inferred from homology"/>
<dbReference type="InterPro" id="IPR049163">
    <property type="entry name" value="Pif1-like_2B_dom"/>
</dbReference>
<evidence type="ECO:0000256" key="2">
    <source>
        <dbReference type="SAM" id="MobiDB-lite"/>
    </source>
</evidence>
<keyword evidence="1" id="KW-0378">Hydrolase</keyword>
<dbReference type="InterPro" id="IPR027417">
    <property type="entry name" value="P-loop_NTPase"/>
</dbReference>
<comment type="similarity">
    <text evidence="1">Belongs to the helicase family.</text>
</comment>
<sequence length="1312" mass="149165">MELGFIQHVLFARNIGEIDLRLEKSTLTLYARLDSLRSRRLKDLPEPRPEPTPEPVVQPPEPLLALESVSPPVQLPELSLTLEPVSPPVQPTPGPAIPSQPLDGRSLSLTVPEQPQPVFRARGRPRRQPLGFISAFTPATSYFMGTFTEVCTFCSALHWPEESSMRCCKEGDITLELFQQPPDLLAQLFTGDDLRAKEFLLCIRQYNSALAFTSLSYNKDQRANELGPGLTCFSIYGNLYHMQGPLHVGPGATLAFAQLFFYDSDYATDLRSNRQPALDRVLLPAFQLALNPQIELVVEGSYHRRRISLPTSNEIAAIIPDETSAYRSRDIVLASRSKDSRESNLTRILDQFSFIFYRARLFQQYAVDAYVIVETSRLDWHRQNQLQIQADLYQCVYDALHASDTNVTDIGHRVILPSMFSKSDRHMQQLFRDVMALVRYFGKLTYFITMTANPNWPEIQNSLLPGQFVTDRPDLVARVFEGKRRELVKDLKNGVLGLYGGYGFTVEYQKRGLPHIHFLFYGLHNSAELSQNAINEVICAEIPDPNRDLYGTLRELVLTNMVHHLCGPNYPNSPCMKRATPAELLRCSKRFPKRFTDVTILSEDGYPEYHRRNDGQRFVHKLDASGQPIIGDNRWIVPYNPYLLQKFNCHLNVEICNTIQAVKYIHKYVYKGNDRSTLAVNYPQDEIQQYVQARYVSPIEAFAHLMEYKTHQEWPSVTRLLVHLQGEHTVRFHDDMGPDAIANQLEVQNSKLMAFFKYNSEHGDGRQWLYQEFPEHYVWNMRNRCWTIRKQGTSIGRMYYCSPAHGERFYLRLLLTSVRGPRSFEELYSSKYELSTGVTASGMRLRTAFHFMEEATVASRMQAQLNQDQRECFDTIVIAVENELQRAHFYLQGPGRSGKNVLCVASTGIAALLLPASCTAHSQFRILLELNESSVSSISKISRLATQLRKVDLIIWDEVPMQHKYCFEVVHRLFCDLQSVEDQDLLFGGLLVILGGDFAQILPVVVGSTRADAVNACLQRSFIWSRLRKLRLRTNMRVQMGDGEADFVRWIGSLPYNTAFNGPVSIPSTISTSVNLEALINSVYPLALLQIAFRDYTAFRVKALLTTLNQTVKVLNETVMTRFPGFERTYLSVDSADVNEQQDDQHTYAVEVLQAIDLTSLPSSKLTFKIGAPVMLIRNFCPSEGLCNGTRMVITALRNRSIEAQLLAGEWDGQVRTIPRIKLSSNKNDLPFTFTCKQFPLRVCFAMTVNKSQGQSFDRVGLDLRLPVFTHGQFYVAVSRTTSVRGLSILLPEGATITTNVVYPEVLNDLTV</sequence>
<dbReference type="SUPFAM" id="SSF52540">
    <property type="entry name" value="P-loop containing nucleoside triphosphate hydrolases"/>
    <property type="match status" value="2"/>
</dbReference>
<keyword evidence="1" id="KW-0067">ATP-binding</keyword>
<protein>
    <recommendedName>
        <fullName evidence="1">ATP-dependent DNA helicase</fullName>
        <ecNumber evidence="1">5.6.2.3</ecNumber>
    </recommendedName>
</protein>
<comment type="caution">
    <text evidence="6">The sequence shown here is derived from an EMBL/GenBank/DDBJ whole genome shotgun (WGS) entry which is preliminary data.</text>
</comment>
<feature type="non-terminal residue" evidence="6">
    <location>
        <position position="1"/>
    </location>
</feature>
<keyword evidence="1" id="KW-0227">DNA damage</keyword>
<dbReference type="PANTHER" id="PTHR10492">
    <property type="match status" value="1"/>
</dbReference>
<keyword evidence="7" id="KW-1185">Reference proteome</keyword>
<dbReference type="STRING" id="5539.A0A3E2GRE5"/>
<dbReference type="Gene3D" id="3.40.50.300">
    <property type="entry name" value="P-loop containing nucleotide triphosphate hydrolases"/>
    <property type="match status" value="1"/>
</dbReference>
<dbReference type="Pfam" id="PF21530">
    <property type="entry name" value="Pif1_2B_dom"/>
    <property type="match status" value="1"/>
</dbReference>
<dbReference type="GO" id="GO:0006281">
    <property type="term" value="P:DNA repair"/>
    <property type="evidence" value="ECO:0007669"/>
    <property type="project" value="UniProtKB-KW"/>
</dbReference>
<dbReference type="EMBL" id="NCSJ02000699">
    <property type="protein sequence ID" value="RFU23627.1"/>
    <property type="molecule type" value="Genomic_DNA"/>
</dbReference>
<feature type="compositionally biased region" description="Basic and acidic residues" evidence="2">
    <location>
        <begin position="41"/>
        <end position="51"/>
    </location>
</feature>
<dbReference type="GO" id="GO:0016887">
    <property type="term" value="F:ATP hydrolysis activity"/>
    <property type="evidence" value="ECO:0007669"/>
    <property type="project" value="RHEA"/>
</dbReference>
<feature type="domain" description="DNA helicase Pif1-like DEAD-box helicase" evidence="3">
    <location>
        <begin position="897"/>
        <end position="1041"/>
    </location>
</feature>
<dbReference type="OMA" id="QSMDTQR"/>
<dbReference type="GO" id="GO:0006310">
    <property type="term" value="P:DNA recombination"/>
    <property type="evidence" value="ECO:0007669"/>
    <property type="project" value="UniProtKB-KW"/>
</dbReference>
<dbReference type="CDD" id="cd18809">
    <property type="entry name" value="SF1_C_RecD"/>
    <property type="match status" value="1"/>
</dbReference>
<comment type="cofactor">
    <cofactor evidence="1">
        <name>Mg(2+)</name>
        <dbReference type="ChEBI" id="CHEBI:18420"/>
    </cofactor>
</comment>
<feature type="domain" description="DNA helicase Pif1-like 2B" evidence="5">
    <location>
        <begin position="1151"/>
        <end position="1197"/>
    </location>
</feature>
<feature type="region of interest" description="Disordered" evidence="2">
    <location>
        <begin position="41"/>
        <end position="61"/>
    </location>
</feature>
<keyword evidence="1" id="KW-0233">DNA recombination</keyword>
<dbReference type="GO" id="GO:0043139">
    <property type="term" value="F:5'-3' DNA helicase activity"/>
    <property type="evidence" value="ECO:0007669"/>
    <property type="project" value="UniProtKB-EC"/>
</dbReference>
<evidence type="ECO:0000256" key="1">
    <source>
        <dbReference type="RuleBase" id="RU363044"/>
    </source>
</evidence>
<comment type="catalytic activity">
    <reaction evidence="1">
        <text>ATP + H2O = ADP + phosphate + H(+)</text>
        <dbReference type="Rhea" id="RHEA:13065"/>
        <dbReference type="ChEBI" id="CHEBI:15377"/>
        <dbReference type="ChEBI" id="CHEBI:15378"/>
        <dbReference type="ChEBI" id="CHEBI:30616"/>
        <dbReference type="ChEBI" id="CHEBI:43474"/>
        <dbReference type="ChEBI" id="CHEBI:456216"/>
        <dbReference type="EC" id="5.6.2.3"/>
    </reaction>
</comment>
<dbReference type="Proteomes" id="UP000258309">
    <property type="component" value="Unassembled WGS sequence"/>
</dbReference>
<dbReference type="InterPro" id="IPR025476">
    <property type="entry name" value="Helitron_helicase-like"/>
</dbReference>
<name>A0A3E2GRE5_SCYLI</name>
<dbReference type="PANTHER" id="PTHR10492:SF57">
    <property type="entry name" value="ATP-DEPENDENT DNA HELICASE"/>
    <property type="match status" value="1"/>
</dbReference>
<evidence type="ECO:0000259" key="3">
    <source>
        <dbReference type="Pfam" id="PF05970"/>
    </source>
</evidence>
<keyword evidence="1" id="KW-0347">Helicase</keyword>
<dbReference type="Pfam" id="PF05970">
    <property type="entry name" value="PIF1"/>
    <property type="match status" value="1"/>
</dbReference>
<evidence type="ECO:0000313" key="7">
    <source>
        <dbReference type="Proteomes" id="UP000258309"/>
    </source>
</evidence>
<dbReference type="Pfam" id="PF14214">
    <property type="entry name" value="Helitron_like_N"/>
    <property type="match status" value="1"/>
</dbReference>